<sequence length="158" mass="18660">MEEDKLNMDTRIIAYDKHYGFVENPNDFNFEYNPHRLIVKNYALRKNDRKAYESYLTTFFPELAAIELKNFDTEVNYIRQFDNEELAAWLASNDIQVVESDISCSDPDAIFKMVYVPESESPTSYVVKEEDFILNRILPGDLIKEPNKTWINIKKPKF</sequence>
<evidence type="ECO:0000313" key="2">
    <source>
        <dbReference type="Proteomes" id="UP001597509"/>
    </source>
</evidence>
<reference evidence="2" key="1">
    <citation type="journal article" date="2019" name="Int. J. Syst. Evol. Microbiol.">
        <title>The Global Catalogue of Microorganisms (GCM) 10K type strain sequencing project: providing services to taxonomists for standard genome sequencing and annotation.</title>
        <authorList>
            <consortium name="The Broad Institute Genomics Platform"/>
            <consortium name="The Broad Institute Genome Sequencing Center for Infectious Disease"/>
            <person name="Wu L."/>
            <person name="Ma J."/>
        </authorList>
    </citation>
    <scope>NUCLEOTIDE SEQUENCE [LARGE SCALE GENOMIC DNA]</scope>
    <source>
        <strain evidence="2">KCTC 22209</strain>
    </source>
</reference>
<dbReference type="RefSeq" id="WP_021191123.1">
    <property type="nucleotide sequence ID" value="NZ_JBHUPE010000004.1"/>
</dbReference>
<protein>
    <submittedName>
        <fullName evidence="1">Uncharacterized protein</fullName>
    </submittedName>
</protein>
<gene>
    <name evidence="1" type="ORF">ACFS6I_11360</name>
</gene>
<evidence type="ECO:0000313" key="1">
    <source>
        <dbReference type="EMBL" id="MFD2904527.1"/>
    </source>
</evidence>
<dbReference type="Proteomes" id="UP001597509">
    <property type="component" value="Unassembled WGS sequence"/>
</dbReference>
<organism evidence="1 2">
    <name type="scientific">Sphingobacterium anhuiense</name>
    <dbReference type="NCBI Taxonomy" id="493780"/>
    <lineage>
        <taxon>Bacteria</taxon>
        <taxon>Pseudomonadati</taxon>
        <taxon>Bacteroidota</taxon>
        <taxon>Sphingobacteriia</taxon>
        <taxon>Sphingobacteriales</taxon>
        <taxon>Sphingobacteriaceae</taxon>
        <taxon>Sphingobacterium</taxon>
    </lineage>
</organism>
<keyword evidence="2" id="KW-1185">Reference proteome</keyword>
<dbReference type="EMBL" id="JBHUPE010000004">
    <property type="protein sequence ID" value="MFD2904527.1"/>
    <property type="molecule type" value="Genomic_DNA"/>
</dbReference>
<accession>A0ABW5YVT5</accession>
<proteinExistence type="predicted"/>
<comment type="caution">
    <text evidence="1">The sequence shown here is derived from an EMBL/GenBank/DDBJ whole genome shotgun (WGS) entry which is preliminary data.</text>
</comment>
<name>A0ABW5YVT5_9SPHI</name>